<evidence type="ECO:0000259" key="5">
    <source>
        <dbReference type="Pfam" id="PF03177"/>
    </source>
</evidence>
<dbReference type="GO" id="GO:0000972">
    <property type="term" value="P:transcription-dependent tethering of RNA polymerase II gene DNA at nuclear periphery"/>
    <property type="evidence" value="ECO:0007669"/>
    <property type="project" value="TreeGrafter"/>
</dbReference>
<reference evidence="7" key="1">
    <citation type="submission" date="2011-02" db="EMBL/GenBank/DDBJ databases">
        <title>The genome of the leaf-cutting ant Acromyrmex echinatior suggests key adaptations to social evolution and fungus farming.</title>
        <authorList>
            <person name="Nygaard S."/>
            <person name="Zhang G."/>
        </authorList>
    </citation>
    <scope>NUCLEOTIDE SEQUENCE</scope>
</reference>
<dbReference type="FunCoup" id="F4WQG7">
    <property type="interactions" value="2434"/>
</dbReference>
<evidence type="ECO:0000313" key="7">
    <source>
        <dbReference type="EMBL" id="EGI63567.1"/>
    </source>
</evidence>
<dbReference type="InParanoid" id="F4WQG7"/>
<organism evidence="8">
    <name type="scientific">Acromyrmex echinatior</name>
    <name type="common">Panamanian leafcutter ant</name>
    <name type="synonym">Acromyrmex octospinosus echinatior</name>
    <dbReference type="NCBI Taxonomy" id="103372"/>
    <lineage>
        <taxon>Eukaryota</taxon>
        <taxon>Metazoa</taxon>
        <taxon>Ecdysozoa</taxon>
        <taxon>Arthropoda</taxon>
        <taxon>Hexapoda</taxon>
        <taxon>Insecta</taxon>
        <taxon>Pterygota</taxon>
        <taxon>Neoptera</taxon>
        <taxon>Endopterygota</taxon>
        <taxon>Hymenoptera</taxon>
        <taxon>Apocrita</taxon>
        <taxon>Aculeata</taxon>
        <taxon>Formicoidea</taxon>
        <taxon>Formicidae</taxon>
        <taxon>Myrmicinae</taxon>
        <taxon>Acromyrmex</taxon>
    </lineage>
</organism>
<evidence type="ECO:0000256" key="1">
    <source>
        <dbReference type="ARBA" id="ARBA00004123"/>
    </source>
</evidence>
<dbReference type="GO" id="GO:0017056">
    <property type="term" value="F:structural constituent of nuclear pore"/>
    <property type="evidence" value="ECO:0007669"/>
    <property type="project" value="InterPro"/>
</dbReference>
<dbReference type="InterPro" id="IPR007187">
    <property type="entry name" value="Nucleoporin_Nup133/Nup155_C"/>
</dbReference>
<dbReference type="Gene3D" id="1.20.58.1780">
    <property type="match status" value="1"/>
</dbReference>
<dbReference type="Pfam" id="PF03177">
    <property type="entry name" value="Nucleoporin_C"/>
    <property type="match status" value="1"/>
</dbReference>
<gene>
    <name evidence="7" type="ORF">G5I_08086</name>
</gene>
<dbReference type="InterPro" id="IPR042538">
    <property type="entry name" value="Nucleoporin_Nup155_C_3"/>
</dbReference>
<evidence type="ECO:0000256" key="3">
    <source>
        <dbReference type="ARBA" id="ARBA00022448"/>
    </source>
</evidence>
<comment type="subcellular location">
    <subcellularLocation>
        <location evidence="1">Nucleus</location>
    </subcellularLocation>
</comment>
<proteinExistence type="inferred from homology"/>
<sequence>MEPLKMHLDSLEMAGKMVDKHIIADSNFPSLINLMRYNVQGGPTVSGLDDHDYPNLNGASMTLTNINQMKMLNKIPLPSEVMEHFGHMQCHCMMGLFTEISKAWLTIDSDIYLWSYENESDVAYFDGLNETIISVGLVKPKAGIFQSYVKYLLILTTTVEITILGVTIPDAGGEMQLVPEPIFTVTTDGIGITTIANTNSGRIFLGGRNGSLFEIYYQAESSWFGKRCKKVNHSEGPLSFLVPSFVTMALSEEEAIIQISVDDSRNILYTLGDRGTITVWDIDNGGASKITSLSQASLVQNTVHVVKTLDSNNFRPLVSISAIMESESIHLNLVVVAATGTRFYFSCTSISNPSSRPQGLQLIHVRLPPGYAANAPVMRPRKVQMAYYRKGTLFLVCGGDTETAWCLSNDAYPFTNYLAETQSILPLDSPAWAMEEIIRDSAIHIEKQSSAQGEPPLLVRQHMEPPRKFIFLTAQGAIILMQIRPVDILKQVLLEQRGPDTEVVRAYFQTQSLEQACATCLILATLESSQNAQLSEWATRAFFLYGGQRIAGICAPIDMHSGFPTIPADLRTSTPRVPTFDSRVQPFRSPTQMGLTTDISLQHFSAKHSGLYLYVGRILRPIWNVRCIKQETISNKNVISSTVPATQIAWILGHLQALRSFLNRNTHITKHYLGDNASVDSVSAKLREICPNLYRTEDAVCSKANEILLKAKSCTNPEDKECYLQSALMLCKEVAPRLNLNAVCQQFVACQFYTGVLELCICCAERIDPNNAASHYYKNNEPIEDQEGNLAFTKRSEIYKEFTTMLDHLYHQSISNPLTPTIPSKPGPPLQTASTAVVIPAKEILHEIIDDALHAPCETLHSSIYTWMIDRGLHGELVAFAAPSLETYLNRVNAPELLWQFYERNKNHAAAAKILDSLATKVGAEISLSKRVEYLARAVVCMRSDQTGYAPYLGIFLRELEDKLEVARMQQQILEIISNQQNLFDSMIVTDAKLRLNSSLLDITQLYEEYAEPLQLWECKLAIIHCSGHQDDMLIKGIWTNIIDNELENATEPSNEDKITILMCKIKVLGQEYIGSPHCFPIDFLVKQLEMKACKYKVTNTSIITSFLELGVAMEDLLDIYDK</sequence>
<dbReference type="InterPro" id="IPR004870">
    <property type="entry name" value="Nucleoporin_Nup155"/>
</dbReference>
<feature type="domain" description="Nucleoporin Nup133/Nup155-like C-terminal" evidence="5">
    <location>
        <begin position="666"/>
        <end position="1122"/>
    </location>
</feature>
<accession>F4WQG7</accession>
<dbReference type="InterPro" id="IPR042537">
    <property type="entry name" value="Nucleoporin_Nup155_C_2"/>
</dbReference>
<dbReference type="STRING" id="103372.F4WQG7"/>
<dbReference type="Gene3D" id="1.25.40.450">
    <property type="entry name" value="Nucleoporin, helical domain, N-terminal subdomain"/>
    <property type="match status" value="1"/>
</dbReference>
<dbReference type="PANTHER" id="PTHR10350:SF6">
    <property type="entry name" value="NUCLEAR PORE COMPLEX PROTEIN NUP155"/>
    <property type="match status" value="1"/>
</dbReference>
<protein>
    <submittedName>
        <fullName evidence="7">Nuclear pore complex protein Nup155</fullName>
    </submittedName>
</protein>
<feature type="domain" description="Nucleoporin Nup133/Nup155-like N-terminal" evidence="6">
    <location>
        <begin position="71"/>
        <end position="479"/>
    </location>
</feature>
<dbReference type="Pfam" id="PF08801">
    <property type="entry name" value="Nucleoporin_N"/>
    <property type="match status" value="1"/>
</dbReference>
<dbReference type="InterPro" id="IPR042533">
    <property type="entry name" value="Nucleoporin_Nup155_C_1"/>
</dbReference>
<dbReference type="SUPFAM" id="SSF50978">
    <property type="entry name" value="WD40 repeat-like"/>
    <property type="match status" value="1"/>
</dbReference>
<dbReference type="PANTHER" id="PTHR10350">
    <property type="entry name" value="NUCLEAR PORE COMPLEX PROTEIN NUP155"/>
    <property type="match status" value="1"/>
</dbReference>
<dbReference type="Gene3D" id="1.20.120.1880">
    <property type="entry name" value="Nucleoporin, helical C-terminal domain"/>
    <property type="match status" value="1"/>
</dbReference>
<dbReference type="InterPro" id="IPR036322">
    <property type="entry name" value="WD40_repeat_dom_sf"/>
</dbReference>
<evidence type="ECO:0000256" key="4">
    <source>
        <dbReference type="ARBA" id="ARBA00023242"/>
    </source>
</evidence>
<keyword evidence="8" id="KW-1185">Reference proteome</keyword>
<comment type="similarity">
    <text evidence="2">Belongs to the non-repetitive/WGA-negative nucleoporin family.</text>
</comment>
<dbReference type="GO" id="GO:0006405">
    <property type="term" value="P:RNA export from nucleus"/>
    <property type="evidence" value="ECO:0007669"/>
    <property type="project" value="TreeGrafter"/>
</dbReference>
<evidence type="ECO:0000259" key="6">
    <source>
        <dbReference type="Pfam" id="PF08801"/>
    </source>
</evidence>
<dbReference type="FunFam" id="1.25.40.440:FF:000001">
    <property type="entry name" value="Nuclear pore complex subunit"/>
    <property type="match status" value="1"/>
</dbReference>
<dbReference type="GO" id="GO:0036228">
    <property type="term" value="P:protein localization to nuclear inner membrane"/>
    <property type="evidence" value="ECO:0007669"/>
    <property type="project" value="TreeGrafter"/>
</dbReference>
<dbReference type="OrthoDB" id="338970at2759"/>
<name>F4WQG7_ACREC</name>
<dbReference type="AlphaFoldDB" id="F4WQG7"/>
<evidence type="ECO:0000256" key="2">
    <source>
        <dbReference type="ARBA" id="ARBA00007373"/>
    </source>
</evidence>
<evidence type="ECO:0000313" key="8">
    <source>
        <dbReference type="Proteomes" id="UP000007755"/>
    </source>
</evidence>
<keyword evidence="3" id="KW-0813">Transport</keyword>
<keyword evidence="4" id="KW-0539">Nucleus</keyword>
<dbReference type="Gene3D" id="1.25.40.440">
    <property type="entry name" value="Nucleoporin, helical domain, central subdomain"/>
    <property type="match status" value="1"/>
</dbReference>
<dbReference type="eggNOG" id="KOG1900">
    <property type="taxonomic scope" value="Eukaryota"/>
</dbReference>
<dbReference type="InterPro" id="IPR014908">
    <property type="entry name" value="Nucleoporin_Nup133/Nup155_N"/>
</dbReference>
<dbReference type="GO" id="GO:0044611">
    <property type="term" value="C:nuclear pore inner ring"/>
    <property type="evidence" value="ECO:0007669"/>
    <property type="project" value="TreeGrafter"/>
</dbReference>
<dbReference type="Proteomes" id="UP000007755">
    <property type="component" value="Unassembled WGS sequence"/>
</dbReference>
<dbReference type="GO" id="GO:0006606">
    <property type="term" value="P:protein import into nucleus"/>
    <property type="evidence" value="ECO:0007669"/>
    <property type="project" value="TreeGrafter"/>
</dbReference>
<dbReference type="EMBL" id="GL888273">
    <property type="protein sequence ID" value="EGI63567.1"/>
    <property type="molecule type" value="Genomic_DNA"/>
</dbReference>